<keyword evidence="2" id="KW-1185">Reference proteome</keyword>
<dbReference type="RefSeq" id="WP_204963826.1">
    <property type="nucleotide sequence ID" value="NZ_BAAAUR010000001.1"/>
</dbReference>
<protein>
    <submittedName>
        <fullName evidence="1">Uncharacterized protein</fullName>
    </submittedName>
</protein>
<reference evidence="1" key="1">
    <citation type="journal article" date="2014" name="Int. J. Syst. Evol. Microbiol.">
        <title>Complete genome sequence of Corynebacterium casei LMG S-19264T (=DSM 44701T), isolated from a smear-ripened cheese.</title>
        <authorList>
            <consortium name="US DOE Joint Genome Institute (JGI-PGF)"/>
            <person name="Walter F."/>
            <person name="Albersmeier A."/>
            <person name="Kalinowski J."/>
            <person name="Ruckert C."/>
        </authorList>
    </citation>
    <scope>NUCLEOTIDE SEQUENCE</scope>
    <source>
        <strain evidence="1">VKM Ac-1940</strain>
    </source>
</reference>
<evidence type="ECO:0000313" key="2">
    <source>
        <dbReference type="Proteomes" id="UP001142291"/>
    </source>
</evidence>
<dbReference type="AlphaFoldDB" id="A0A9W6M6Q0"/>
<evidence type="ECO:0000313" key="1">
    <source>
        <dbReference type="EMBL" id="GLJ95703.1"/>
    </source>
</evidence>
<dbReference type="EMBL" id="BSER01000009">
    <property type="protein sequence ID" value="GLJ95703.1"/>
    <property type="molecule type" value="Genomic_DNA"/>
</dbReference>
<dbReference type="Proteomes" id="UP001142291">
    <property type="component" value="Unassembled WGS sequence"/>
</dbReference>
<proteinExistence type="predicted"/>
<reference evidence="1" key="2">
    <citation type="submission" date="2023-01" db="EMBL/GenBank/DDBJ databases">
        <authorList>
            <person name="Sun Q."/>
            <person name="Evtushenko L."/>
        </authorList>
    </citation>
    <scope>NUCLEOTIDE SEQUENCE</scope>
    <source>
        <strain evidence="1">VKM Ac-1940</strain>
    </source>
</reference>
<organism evidence="1 2">
    <name type="scientific">Microbacterium dextranolyticum</name>
    <dbReference type="NCBI Taxonomy" id="36806"/>
    <lineage>
        <taxon>Bacteria</taxon>
        <taxon>Bacillati</taxon>
        <taxon>Actinomycetota</taxon>
        <taxon>Actinomycetes</taxon>
        <taxon>Micrococcales</taxon>
        <taxon>Microbacteriaceae</taxon>
        <taxon>Microbacterium</taxon>
    </lineage>
</organism>
<comment type="caution">
    <text evidence="1">The sequence shown here is derived from an EMBL/GenBank/DDBJ whole genome shotgun (WGS) entry which is preliminary data.</text>
</comment>
<sequence>MAGDVVATLIGVLPHELKGNQMGNRVKLGFAATGVAIALTIATGGAATAADLTTEDGSYVSAEDTISALQGVSGDLVLDPAGGAGIGTVQLSDTASVTVPADPSDGIALDSDGLGVSIGLPGSDAAGSGVVQPDGTVTYPGNGFSNSVVASDEGLQLLTTISGSDAPTKYEYDVALPAGAALRESGGGTLAILDQGGNPVAMVLPAWARDANGVAVTTHFAVEGDKLVQYVDHRQSGVAYPVVADPQFAWMGVLPTVKLNRSETYNMRYSAMPGKLALCVSLGGVAGVALAVPCAASLAVLSAKAGTIYASGKCMQVLIGPGILGGVEYKDSYCR</sequence>
<gene>
    <name evidence="1" type="ORF">GCM10017591_17660</name>
</gene>
<accession>A0A9W6M6Q0</accession>
<name>A0A9W6M6Q0_9MICO</name>